<dbReference type="KEGG" id="fpf:DCC35_15510"/>
<accession>A0A4D7JV40</accession>
<dbReference type="Gene3D" id="2.60.40.2030">
    <property type="match status" value="1"/>
</dbReference>
<evidence type="ECO:0000256" key="1">
    <source>
        <dbReference type="SAM" id="SignalP"/>
    </source>
</evidence>
<sequence length="325" mass="35272">MKLSKNILSAIAGLVFLGGLASCEEEQPFDITTKIGFASPSYAIEEGQSQGVLLYVNDQGPKAGSVSVEIIPLSAEYEYGVDFVTIPAAVNNVVTFDFSDETPNFQFVSLDDEVEEENSTVLFNILNEGTDFTLGQTGVISTQISIADNDESTVEVNRFYDFNDQTEQYGIPAEFTEVIIDGFKTDRGWGLRDYGVDGSWAVNASGYGGDEGTENAWLINDAMTLSGQSTAQISFEIFSNYSGPGRIKVLYSTDYTSGSPESATWVELTDYDAQAPEAGSRTWTPINLDVQGLNADKFVLAFQFIEATSSASSSWVIDNLSINLN</sequence>
<keyword evidence="3" id="KW-1185">Reference proteome</keyword>
<evidence type="ECO:0000313" key="3">
    <source>
        <dbReference type="Proteomes" id="UP000298616"/>
    </source>
</evidence>
<keyword evidence="1" id="KW-0732">Signal</keyword>
<dbReference type="RefSeq" id="WP_137091645.1">
    <property type="nucleotide sequence ID" value="NZ_CP028923.1"/>
</dbReference>
<dbReference type="Gene3D" id="2.60.120.200">
    <property type="match status" value="1"/>
</dbReference>
<feature type="chain" id="PRO_5020597336" description="DUF5017 domain-containing protein" evidence="1">
    <location>
        <begin position="22"/>
        <end position="325"/>
    </location>
</feature>
<reference evidence="2 3" key="1">
    <citation type="submission" date="2018-04" db="EMBL/GenBank/DDBJ databases">
        <title>Complete genome uncultured novel isolate.</title>
        <authorList>
            <person name="Merlino G."/>
        </authorList>
    </citation>
    <scope>NUCLEOTIDE SEQUENCE [LARGE SCALE GENOMIC DNA]</scope>
    <source>
        <strain evidence="3">R1DC9</strain>
    </source>
</reference>
<dbReference type="AlphaFoldDB" id="A0A4D7JV40"/>
<dbReference type="SUPFAM" id="SSF141072">
    <property type="entry name" value="CalX-like"/>
    <property type="match status" value="1"/>
</dbReference>
<dbReference type="NCBIfam" id="NF038128">
    <property type="entry name" value="choice_anch_J"/>
    <property type="match status" value="1"/>
</dbReference>
<dbReference type="PROSITE" id="PS51257">
    <property type="entry name" value="PROKAR_LIPOPROTEIN"/>
    <property type="match status" value="1"/>
</dbReference>
<evidence type="ECO:0000313" key="2">
    <source>
        <dbReference type="EMBL" id="QCK16046.1"/>
    </source>
</evidence>
<feature type="signal peptide" evidence="1">
    <location>
        <begin position="1"/>
        <end position="21"/>
    </location>
</feature>
<dbReference type="Proteomes" id="UP000298616">
    <property type="component" value="Chromosome"/>
</dbReference>
<name>A0A4D7JV40_9BACT</name>
<dbReference type="OrthoDB" id="5500612at2"/>
<proteinExistence type="predicted"/>
<evidence type="ECO:0008006" key="4">
    <source>
        <dbReference type="Google" id="ProtNLM"/>
    </source>
</evidence>
<organism evidence="2 3">
    <name type="scientific">Mangrovivirga cuniculi</name>
    <dbReference type="NCBI Taxonomy" id="2715131"/>
    <lineage>
        <taxon>Bacteria</taxon>
        <taxon>Pseudomonadati</taxon>
        <taxon>Bacteroidota</taxon>
        <taxon>Cytophagia</taxon>
        <taxon>Cytophagales</taxon>
        <taxon>Mangrovivirgaceae</taxon>
        <taxon>Mangrovivirga</taxon>
    </lineage>
</organism>
<dbReference type="EMBL" id="CP028923">
    <property type="protein sequence ID" value="QCK16046.1"/>
    <property type="molecule type" value="Genomic_DNA"/>
</dbReference>
<protein>
    <recommendedName>
        <fullName evidence="4">DUF5017 domain-containing protein</fullName>
    </recommendedName>
</protein>
<dbReference type="InterPro" id="IPR038081">
    <property type="entry name" value="CalX-like_sf"/>
</dbReference>
<gene>
    <name evidence="2" type="ORF">DCC35_15510</name>
</gene>